<dbReference type="PANTHER" id="PTHR11062:SF56">
    <property type="entry name" value="XYLOGLUCAN GALACTOSYLTRANSFERASE MUR3"/>
    <property type="match status" value="1"/>
</dbReference>
<feature type="transmembrane region" description="Helical" evidence="7">
    <location>
        <begin position="20"/>
        <end position="40"/>
    </location>
</feature>
<keyword evidence="3" id="KW-0808">Transferase</keyword>
<dbReference type="Proteomes" id="UP001141806">
    <property type="component" value="Unassembled WGS sequence"/>
</dbReference>
<evidence type="ECO:0000259" key="8">
    <source>
        <dbReference type="Pfam" id="PF03016"/>
    </source>
</evidence>
<feature type="region of interest" description="Disordered" evidence="6">
    <location>
        <begin position="51"/>
        <end position="101"/>
    </location>
</feature>
<evidence type="ECO:0000313" key="10">
    <source>
        <dbReference type="Proteomes" id="UP001141806"/>
    </source>
</evidence>
<keyword evidence="7" id="KW-1133">Transmembrane helix</keyword>
<keyword evidence="3" id="KW-0328">Glycosyltransferase</keyword>
<dbReference type="InterPro" id="IPR004263">
    <property type="entry name" value="Exostosin"/>
</dbReference>
<keyword evidence="5" id="KW-0333">Golgi apparatus</keyword>
<feature type="compositionally biased region" description="Low complexity" evidence="6">
    <location>
        <begin position="52"/>
        <end position="65"/>
    </location>
</feature>
<organism evidence="9 10">
    <name type="scientific">Protea cynaroides</name>
    <dbReference type="NCBI Taxonomy" id="273540"/>
    <lineage>
        <taxon>Eukaryota</taxon>
        <taxon>Viridiplantae</taxon>
        <taxon>Streptophyta</taxon>
        <taxon>Embryophyta</taxon>
        <taxon>Tracheophyta</taxon>
        <taxon>Spermatophyta</taxon>
        <taxon>Magnoliopsida</taxon>
        <taxon>Proteales</taxon>
        <taxon>Proteaceae</taxon>
        <taxon>Protea</taxon>
    </lineage>
</organism>
<dbReference type="GO" id="GO:0000139">
    <property type="term" value="C:Golgi membrane"/>
    <property type="evidence" value="ECO:0007669"/>
    <property type="project" value="UniProtKB-SubCell"/>
</dbReference>
<accession>A0A9Q0JXW9</accession>
<proteinExistence type="inferred from homology"/>
<comment type="caution">
    <text evidence="9">The sequence shown here is derived from an EMBL/GenBank/DDBJ whole genome shotgun (WGS) entry which is preliminary data.</text>
</comment>
<evidence type="ECO:0000256" key="2">
    <source>
        <dbReference type="ARBA" id="ARBA00010271"/>
    </source>
</evidence>
<comment type="similarity">
    <text evidence="2">Belongs to the glycosyltransferase 47 family.</text>
</comment>
<evidence type="ECO:0000256" key="1">
    <source>
        <dbReference type="ARBA" id="ARBA00004323"/>
    </source>
</evidence>
<keyword evidence="4" id="KW-0735">Signal-anchor</keyword>
<dbReference type="PANTHER" id="PTHR11062">
    <property type="entry name" value="EXOSTOSIN HEPARAN SULFATE GLYCOSYLTRANSFERASE -RELATED"/>
    <property type="match status" value="1"/>
</dbReference>
<comment type="subcellular location">
    <subcellularLocation>
        <location evidence="1">Golgi apparatus membrane</location>
        <topology evidence="1">Single-pass type II membrane protein</topology>
    </subcellularLocation>
</comment>
<gene>
    <name evidence="9" type="ORF">NE237_011403</name>
</gene>
<protein>
    <recommendedName>
        <fullName evidence="8">Exostosin GT47 domain-containing protein</fullName>
    </recommendedName>
</protein>
<keyword evidence="7" id="KW-0472">Membrane</keyword>
<dbReference type="OrthoDB" id="1924787at2759"/>
<evidence type="ECO:0000256" key="5">
    <source>
        <dbReference type="ARBA" id="ARBA00023034"/>
    </source>
</evidence>
<evidence type="ECO:0000256" key="4">
    <source>
        <dbReference type="ARBA" id="ARBA00022968"/>
    </source>
</evidence>
<evidence type="ECO:0000256" key="3">
    <source>
        <dbReference type="ARBA" id="ARBA00022676"/>
    </source>
</evidence>
<reference evidence="9" key="1">
    <citation type="journal article" date="2023" name="Plant J.">
        <title>The genome of the king protea, Protea cynaroides.</title>
        <authorList>
            <person name="Chang J."/>
            <person name="Duong T.A."/>
            <person name="Schoeman C."/>
            <person name="Ma X."/>
            <person name="Roodt D."/>
            <person name="Barker N."/>
            <person name="Li Z."/>
            <person name="Van de Peer Y."/>
            <person name="Mizrachi E."/>
        </authorList>
    </citation>
    <scope>NUCLEOTIDE SEQUENCE</scope>
    <source>
        <tissue evidence="9">Young leaves</tissue>
    </source>
</reference>
<dbReference type="Pfam" id="PF03016">
    <property type="entry name" value="Exostosin_GT47"/>
    <property type="match status" value="1"/>
</dbReference>
<dbReference type="GO" id="GO:0016757">
    <property type="term" value="F:glycosyltransferase activity"/>
    <property type="evidence" value="ECO:0007669"/>
    <property type="project" value="UniProtKB-KW"/>
</dbReference>
<feature type="domain" description="Exostosin GT47" evidence="8">
    <location>
        <begin position="121"/>
        <end position="459"/>
    </location>
</feature>
<dbReference type="EMBL" id="JAMYWD010000011">
    <property type="protein sequence ID" value="KAJ4954620.1"/>
    <property type="molecule type" value="Genomic_DNA"/>
</dbReference>
<dbReference type="AlphaFoldDB" id="A0A9Q0JXW9"/>
<evidence type="ECO:0000313" key="9">
    <source>
        <dbReference type="EMBL" id="KAJ4954620.1"/>
    </source>
</evidence>
<sequence>MKRRPSSCNPAELMQKSVTWLLFFSGLFWLLLLAYFRVIFNGGDTVDKFTNLQPTPSQTQPSQPDLLPPPDSYPSTIDDEFIKPEPTPSQTQPSQLHLRPPPDSYPFIRALRTAENKSDPCGGRYIYVHDLPPMFNEDIVKDCKNLSLWTDMCKLISNGGLGPALENDEAVFSNSRMYDSNQFVMDLIFSNRMKQYDCLTQDSSISAAIYVPFFAGLDISRHLWFQNVSVRDALTLALVDWLVQKPEWKIMDGKDHFMVAGRVTWAFRRIGDGESQWGSNLFRLPAVKNMSILVVEASPWSTNDFAIPFPTYFHPTKDVEVFEWQDRMRKFERPWLFSFAGAPRPGYPQLIRGQIIEQCKNSKFCHLLECVSGEKQKCYSPSNVMQMFQSSQFCLQPTGDSFTRRSSFDSMLAGCVPVFFHPATAYTQYTWHLPRDYSKYSVFISEDDIRKKNVSIEERLLQISPEQVKIMREEIISLLPRLIYADPRSKLETLKDAFDITVQAVIDKVTKLRKGIIEGHEDPNVPEHLAWKYALLEDGQHEVGPHEWDSFFSERKR</sequence>
<name>A0A9Q0JXW9_9MAGN</name>
<evidence type="ECO:0000256" key="7">
    <source>
        <dbReference type="SAM" id="Phobius"/>
    </source>
</evidence>
<keyword evidence="7" id="KW-0812">Transmembrane</keyword>
<keyword evidence="10" id="KW-1185">Reference proteome</keyword>
<evidence type="ECO:0000256" key="6">
    <source>
        <dbReference type="SAM" id="MobiDB-lite"/>
    </source>
</evidence>
<dbReference type="InterPro" id="IPR040911">
    <property type="entry name" value="Exostosin_GT47"/>
</dbReference>